<keyword evidence="7 9" id="KW-0472">Membrane</keyword>
<keyword evidence="6 9" id="KW-1133">Transmembrane helix</keyword>
<feature type="transmembrane region" description="Helical" evidence="9">
    <location>
        <begin position="152"/>
        <end position="178"/>
    </location>
</feature>
<feature type="transmembrane region" description="Helical" evidence="9">
    <location>
        <begin position="206"/>
        <end position="229"/>
    </location>
</feature>
<feature type="transmembrane region" description="Helical" evidence="9">
    <location>
        <begin position="274"/>
        <end position="291"/>
    </location>
</feature>
<feature type="transmembrane region" description="Helical" evidence="9">
    <location>
        <begin position="446"/>
        <end position="465"/>
    </location>
</feature>
<dbReference type="InterPro" id="IPR052180">
    <property type="entry name" value="NhaC_Na-H+_Antiporter"/>
</dbReference>
<dbReference type="InterPro" id="IPR018461">
    <property type="entry name" value="Na/H_Antiport_NhaC-like_C"/>
</dbReference>
<proteinExistence type="inferred from homology"/>
<accession>A0A9D2C968</accession>
<dbReference type="Proteomes" id="UP000824005">
    <property type="component" value="Unassembled WGS sequence"/>
</dbReference>
<feature type="transmembrane region" description="Helical" evidence="9">
    <location>
        <begin position="112"/>
        <end position="140"/>
    </location>
</feature>
<feature type="transmembrane region" description="Helical" evidence="9">
    <location>
        <begin position="250"/>
        <end position="268"/>
    </location>
</feature>
<reference evidence="11" key="1">
    <citation type="journal article" date="2021" name="PeerJ">
        <title>Extensive microbial diversity within the chicken gut microbiome revealed by metagenomics and culture.</title>
        <authorList>
            <person name="Gilroy R."/>
            <person name="Ravi A."/>
            <person name="Getino M."/>
            <person name="Pursley I."/>
            <person name="Horton D.L."/>
            <person name="Alikhan N.F."/>
            <person name="Baker D."/>
            <person name="Gharbi K."/>
            <person name="Hall N."/>
            <person name="Watson M."/>
            <person name="Adriaenssens E.M."/>
            <person name="Foster-Nyarko E."/>
            <person name="Jarju S."/>
            <person name="Secka A."/>
            <person name="Antonio M."/>
            <person name="Oren A."/>
            <person name="Chaudhuri R.R."/>
            <person name="La Ragione R."/>
            <person name="Hildebrand F."/>
            <person name="Pallen M.J."/>
        </authorList>
    </citation>
    <scope>NUCLEOTIDE SEQUENCE</scope>
    <source>
        <strain evidence="11">ChiGjej1B1-98</strain>
    </source>
</reference>
<evidence type="ECO:0000256" key="5">
    <source>
        <dbReference type="ARBA" id="ARBA00022692"/>
    </source>
</evidence>
<feature type="domain" description="Na+/H+ antiporter NhaC-like C-terminal" evidence="10">
    <location>
        <begin position="175"/>
        <end position="462"/>
    </location>
</feature>
<feature type="transmembrane region" description="Helical" evidence="9">
    <location>
        <begin position="25"/>
        <end position="48"/>
    </location>
</feature>
<evidence type="ECO:0000256" key="6">
    <source>
        <dbReference type="ARBA" id="ARBA00022989"/>
    </source>
</evidence>
<evidence type="ECO:0000313" key="12">
    <source>
        <dbReference type="Proteomes" id="UP000824005"/>
    </source>
</evidence>
<evidence type="ECO:0000256" key="7">
    <source>
        <dbReference type="ARBA" id="ARBA00023136"/>
    </source>
</evidence>
<reference evidence="11" key="2">
    <citation type="submission" date="2021-04" db="EMBL/GenBank/DDBJ databases">
        <authorList>
            <person name="Gilroy R."/>
        </authorList>
    </citation>
    <scope>NUCLEOTIDE SEQUENCE</scope>
    <source>
        <strain evidence="11">ChiGjej1B1-98</strain>
    </source>
</reference>
<gene>
    <name evidence="11" type="primary">nhaC</name>
    <name evidence="11" type="ORF">H9830_04375</name>
</gene>
<feature type="transmembrane region" description="Helical" evidence="9">
    <location>
        <begin position="54"/>
        <end position="75"/>
    </location>
</feature>
<feature type="transmembrane region" description="Helical" evidence="9">
    <location>
        <begin position="375"/>
        <end position="400"/>
    </location>
</feature>
<dbReference type="AlphaFoldDB" id="A0A9D2C968"/>
<dbReference type="GO" id="GO:0005886">
    <property type="term" value="C:plasma membrane"/>
    <property type="evidence" value="ECO:0007669"/>
    <property type="project" value="UniProtKB-SubCell"/>
</dbReference>
<sequence>MSEEQVEMEEGVESRGKEHDYKPSMLVSLGMLLLLAGLLLVGTAFLALPIEMVLFFSMIVIMVILRFAGFSFRRIQDAAFDSVRQVIELLLILLSVGMLLSTWAMSGTIPTIISYGLTIISPAWFLPTALLLCSAVSFFTGTSWGTMGSVGVALMAVGGGLGLPLPLVAGAVISGAYFGDKLSMISDSTNLNAAITKTPLLTHIRYMLWSTAPAYVVTFVLFTIIGLLMPRSDDLGDGVPAILEGLDGSYQLGPITLIPLAVVVGLLLLRVPPFMSIVGGALAGAVLAIVVQGHTFADVMEGTHFGYESTIGIESVDDLVSGGGMLSMTPLVLLFMFAVAVSGLLQLGGYVQKILTWILSKANTRRKLMVTTSPAMFLSVGLGASFSFGAVMVGTLFTPAYRRLGLRPQNLSRTLEDSGTVYDAFFPWSGGGVFAAGVLGVATLEYMPFMFFAYASTLFGLLIALTQFRVATKETQPVTEKIGIPDPEQYRPR</sequence>
<comment type="similarity">
    <text evidence="8">Belongs to the NhaC Na(+)/H(+) (TC 2.A.35) antiporter family.</text>
</comment>
<evidence type="ECO:0000313" key="11">
    <source>
        <dbReference type="EMBL" id="HIY65493.1"/>
    </source>
</evidence>
<evidence type="ECO:0000256" key="2">
    <source>
        <dbReference type="ARBA" id="ARBA00022448"/>
    </source>
</evidence>
<keyword evidence="2" id="KW-0813">Transport</keyword>
<dbReference type="EMBL" id="DXDC01000126">
    <property type="protein sequence ID" value="HIY65493.1"/>
    <property type="molecule type" value="Genomic_DNA"/>
</dbReference>
<dbReference type="InterPro" id="IPR004770">
    <property type="entry name" value="Na/H_antiport_NhaC"/>
</dbReference>
<feature type="transmembrane region" description="Helical" evidence="9">
    <location>
        <begin position="421"/>
        <end position="440"/>
    </location>
</feature>
<keyword evidence="3" id="KW-0050">Antiport</keyword>
<evidence type="ECO:0000256" key="8">
    <source>
        <dbReference type="ARBA" id="ARBA00038435"/>
    </source>
</evidence>
<dbReference type="PANTHER" id="PTHR33451">
    <property type="entry name" value="MALATE-2H(+)/NA(+)-LACTATE ANTIPORTER"/>
    <property type="match status" value="1"/>
</dbReference>
<evidence type="ECO:0000256" key="1">
    <source>
        <dbReference type="ARBA" id="ARBA00004651"/>
    </source>
</evidence>
<comment type="caution">
    <text evidence="11">The sequence shown here is derived from an EMBL/GenBank/DDBJ whole genome shotgun (WGS) entry which is preliminary data.</text>
</comment>
<name>A0A9D2C968_9MICO</name>
<evidence type="ECO:0000256" key="3">
    <source>
        <dbReference type="ARBA" id="ARBA00022449"/>
    </source>
</evidence>
<protein>
    <submittedName>
        <fullName evidence="11">Na+/H+ antiporter NhaC</fullName>
    </submittedName>
</protein>
<keyword evidence="4" id="KW-1003">Cell membrane</keyword>
<keyword evidence="5 9" id="KW-0812">Transmembrane</keyword>
<evidence type="ECO:0000256" key="4">
    <source>
        <dbReference type="ARBA" id="ARBA00022475"/>
    </source>
</evidence>
<dbReference type="Pfam" id="PF03553">
    <property type="entry name" value="Na_H_antiporter"/>
    <property type="match status" value="1"/>
</dbReference>
<dbReference type="PANTHER" id="PTHR33451:SF4">
    <property type="entry name" value="NA+_H+ ANTIPORTER"/>
    <property type="match status" value="1"/>
</dbReference>
<dbReference type="NCBIfam" id="TIGR00931">
    <property type="entry name" value="antiport_nhaC"/>
    <property type="match status" value="1"/>
</dbReference>
<feature type="transmembrane region" description="Helical" evidence="9">
    <location>
        <begin position="331"/>
        <end position="355"/>
    </location>
</feature>
<comment type="subcellular location">
    <subcellularLocation>
        <location evidence="1">Cell membrane</location>
        <topology evidence="1">Multi-pass membrane protein</topology>
    </subcellularLocation>
</comment>
<evidence type="ECO:0000256" key="9">
    <source>
        <dbReference type="SAM" id="Phobius"/>
    </source>
</evidence>
<feature type="transmembrane region" description="Helical" evidence="9">
    <location>
        <begin position="87"/>
        <end position="106"/>
    </location>
</feature>
<organism evidence="11 12">
    <name type="scientific">Candidatus Agrococcus pullicola</name>
    <dbReference type="NCBI Taxonomy" id="2838429"/>
    <lineage>
        <taxon>Bacteria</taxon>
        <taxon>Bacillati</taxon>
        <taxon>Actinomycetota</taxon>
        <taxon>Actinomycetes</taxon>
        <taxon>Micrococcales</taxon>
        <taxon>Microbacteriaceae</taxon>
        <taxon>Agrococcus</taxon>
    </lineage>
</organism>
<dbReference type="GO" id="GO:0015297">
    <property type="term" value="F:antiporter activity"/>
    <property type="evidence" value="ECO:0007669"/>
    <property type="project" value="UniProtKB-KW"/>
</dbReference>
<evidence type="ECO:0000259" key="10">
    <source>
        <dbReference type="Pfam" id="PF03553"/>
    </source>
</evidence>